<dbReference type="PANTHER" id="PTHR37953">
    <property type="entry name" value="UPF0127 PROTEIN MJ1496"/>
    <property type="match status" value="1"/>
</dbReference>
<evidence type="ECO:0000313" key="2">
    <source>
        <dbReference type="EMBL" id="MBB5659662.1"/>
    </source>
</evidence>
<name>A0A7W9E5S7_9CAUL</name>
<dbReference type="OrthoDB" id="9808290at2"/>
<dbReference type="InterPro" id="IPR003795">
    <property type="entry name" value="DUF192"/>
</dbReference>
<feature type="chain" id="PRO_5030993979" description="DUF192 domain-containing protein" evidence="1">
    <location>
        <begin position="24"/>
        <end position="166"/>
    </location>
</feature>
<dbReference type="EMBL" id="JACIJB010000001">
    <property type="protein sequence ID" value="MBB5659662.1"/>
    <property type="molecule type" value="Genomic_DNA"/>
</dbReference>
<dbReference type="Gene3D" id="2.60.120.1140">
    <property type="entry name" value="Protein of unknown function DUF192"/>
    <property type="match status" value="1"/>
</dbReference>
<keyword evidence="3" id="KW-1185">Reference proteome</keyword>
<dbReference type="Proteomes" id="UP000548978">
    <property type="component" value="Unassembled WGS sequence"/>
</dbReference>
<evidence type="ECO:0000313" key="3">
    <source>
        <dbReference type="Proteomes" id="UP000548978"/>
    </source>
</evidence>
<dbReference type="Pfam" id="PF02643">
    <property type="entry name" value="DUF192"/>
    <property type="match status" value="1"/>
</dbReference>
<reference evidence="2 3" key="1">
    <citation type="submission" date="2020-08" db="EMBL/GenBank/DDBJ databases">
        <title>Genomic Encyclopedia of Type Strains, Phase IV (KMG-IV): sequencing the most valuable type-strain genomes for metagenomic binning, comparative biology and taxonomic classification.</title>
        <authorList>
            <person name="Goeker M."/>
        </authorList>
    </citation>
    <scope>NUCLEOTIDE SEQUENCE [LARGE SCALE GENOMIC DNA]</scope>
    <source>
        <strain evidence="2 3">DSM 24448</strain>
    </source>
</reference>
<keyword evidence="1" id="KW-0732">Signal</keyword>
<organism evidence="2 3">
    <name type="scientific">Brevundimonas halotolerans</name>
    <dbReference type="NCBI Taxonomy" id="69670"/>
    <lineage>
        <taxon>Bacteria</taxon>
        <taxon>Pseudomonadati</taxon>
        <taxon>Pseudomonadota</taxon>
        <taxon>Alphaproteobacteria</taxon>
        <taxon>Caulobacterales</taxon>
        <taxon>Caulobacteraceae</taxon>
        <taxon>Brevundimonas</taxon>
    </lineage>
</organism>
<feature type="signal peptide" evidence="1">
    <location>
        <begin position="1"/>
        <end position="23"/>
    </location>
</feature>
<dbReference type="InterPro" id="IPR038695">
    <property type="entry name" value="Saro_0823-like_sf"/>
</dbReference>
<dbReference type="PANTHER" id="PTHR37953:SF1">
    <property type="entry name" value="UPF0127 PROTEIN MJ1496"/>
    <property type="match status" value="1"/>
</dbReference>
<accession>A0A7W9E5S7</accession>
<dbReference type="PROSITE" id="PS51257">
    <property type="entry name" value="PROKAR_LIPOPROTEIN"/>
    <property type="match status" value="1"/>
</dbReference>
<dbReference type="RefSeq" id="WP_123286647.1">
    <property type="nucleotide sequence ID" value="NZ_JACIJB010000001.1"/>
</dbReference>
<proteinExistence type="predicted"/>
<dbReference type="AlphaFoldDB" id="A0A7W9E5S7"/>
<protein>
    <recommendedName>
        <fullName evidence="4">DUF192 domain-containing protein</fullName>
    </recommendedName>
</protein>
<comment type="caution">
    <text evidence="2">The sequence shown here is derived from an EMBL/GenBank/DDBJ whole genome shotgun (WGS) entry which is preliminary data.</text>
</comment>
<sequence>MTFTRSLPVAALFAALLFTGACAQDAVTGSGGQSLPVEPLTVVTAKGSFDFEVEIADEFEERQRGLMNRPPLPDDRGMLFQYPEAAERGFWMLNTPSSLDIVYLDPQGCIISIAAHTTPYTETTYPSGGAANGVLEVRAGRMGEIGAQPGDRVRHPFFDTDAPCDR</sequence>
<gene>
    <name evidence="2" type="ORF">FHS65_000380</name>
</gene>
<evidence type="ECO:0000256" key="1">
    <source>
        <dbReference type="SAM" id="SignalP"/>
    </source>
</evidence>
<evidence type="ECO:0008006" key="4">
    <source>
        <dbReference type="Google" id="ProtNLM"/>
    </source>
</evidence>